<keyword evidence="4" id="KW-1185">Reference proteome</keyword>
<dbReference type="RefSeq" id="WP_167122109.1">
    <property type="nucleotide sequence ID" value="NZ_JAAQQR010000001.1"/>
</dbReference>
<dbReference type="PROSITE" id="PS51257">
    <property type="entry name" value="PROKAR_LIPOPROTEIN"/>
    <property type="match status" value="1"/>
</dbReference>
<feature type="domain" description="Capsule biosynthesis GfcC-like C-terminal" evidence="2">
    <location>
        <begin position="369"/>
        <end position="456"/>
    </location>
</feature>
<evidence type="ECO:0000256" key="1">
    <source>
        <dbReference type="SAM" id="MobiDB-lite"/>
    </source>
</evidence>
<name>A0ABX0PY38_9GAMM</name>
<dbReference type="InterPro" id="IPR010425">
    <property type="entry name" value="Caps_synth_GfcC-like_C"/>
</dbReference>
<feature type="region of interest" description="Disordered" evidence="1">
    <location>
        <begin position="228"/>
        <end position="251"/>
    </location>
</feature>
<dbReference type="Pfam" id="PF11102">
    <property type="entry name" value="YjbF"/>
    <property type="match status" value="1"/>
</dbReference>
<protein>
    <recommendedName>
        <fullName evidence="2">Capsule biosynthesis GfcC-like C-terminal domain-containing protein</fullName>
    </recommendedName>
</protein>
<dbReference type="InterPro" id="IPR021308">
    <property type="entry name" value="GfcB"/>
</dbReference>
<dbReference type="EMBL" id="JAAQQR010000001">
    <property type="protein sequence ID" value="NID03401.1"/>
    <property type="molecule type" value="Genomic_DNA"/>
</dbReference>
<evidence type="ECO:0000313" key="3">
    <source>
        <dbReference type="EMBL" id="NID03401.1"/>
    </source>
</evidence>
<sequence>MRRRALPLTRLSLRAACFGGIGLLLTALTACSSVSRGSLESLRLAVRRETVHPTPASVAATPYFQMQANGPDGEAILILARVADGELGWYGAGRDAVFTRDGLVVKTVGLPQDLDGTNFPAGNPFHDGLQHLSAPVTYSRRVDWSPGYRYGIALTATLEPKAIEDVDILGTVHRLRRIDEHVSAPALGVSMTNRYWIDPADGFVWKSRQYVAPGLPLELIQLQPYRESTASADASPPPAASPGNGERLSVATARQAPPDAYTVAAAWLQPGLRREQLRLRAGLVYELGAIRNKALGEGDLTLSAAGKSFQSWLSALPITGRRTGVSLDPARLEAGRAKDWPMSTGDTLVYPARPDDVRVVGAVEKACRVAHVAMQDARRYLAACPVSAAADPDIVFVVQPDGTVFEQGVALWNRSAPRPLAPGAWIYVPFNRHAIAGAADDAFNRDVADFLATQVPGDGGGP</sequence>
<evidence type="ECO:0000313" key="4">
    <source>
        <dbReference type="Proteomes" id="UP001429601"/>
    </source>
</evidence>
<proteinExistence type="predicted"/>
<accession>A0ABX0PY38</accession>
<dbReference type="Gene3D" id="2.40.360.10">
    <property type="entry name" value="YmcC-like"/>
    <property type="match status" value="1"/>
</dbReference>
<dbReference type="Gene3D" id="3.10.560.10">
    <property type="entry name" value="Outer membrane lipoprotein wza domain like"/>
    <property type="match status" value="1"/>
</dbReference>
<comment type="caution">
    <text evidence="3">The sequence shown here is derived from an EMBL/GenBank/DDBJ whole genome shotgun (WGS) entry which is preliminary data.</text>
</comment>
<gene>
    <name evidence="3" type="ORF">HBF26_00770</name>
</gene>
<reference evidence="3 4" key="1">
    <citation type="journal article" date="2011" name="Curr. Microbiol.">
        <title>Luteibacter jiangsuensis sp. nov.: a methamidophos-degrading bacterium isolated from a methamidophos-manufacturing factory.</title>
        <authorList>
            <person name="Wang L."/>
            <person name="Wang G.L."/>
            <person name="Li S.P."/>
            <person name="Jiang J.D."/>
        </authorList>
    </citation>
    <scope>NUCLEOTIDE SEQUENCE [LARGE SCALE GENOMIC DNA]</scope>
    <source>
        <strain evidence="3 4">CGMCC 1.10133</strain>
    </source>
</reference>
<dbReference type="InterPro" id="IPR023373">
    <property type="entry name" value="YmcC_sf"/>
</dbReference>
<organism evidence="3 4">
    <name type="scientific">Luteibacter jiangsuensis</name>
    <dbReference type="NCBI Taxonomy" id="637577"/>
    <lineage>
        <taxon>Bacteria</taxon>
        <taxon>Pseudomonadati</taxon>
        <taxon>Pseudomonadota</taxon>
        <taxon>Gammaproteobacteria</taxon>
        <taxon>Lysobacterales</taxon>
        <taxon>Rhodanobacteraceae</taxon>
        <taxon>Luteibacter</taxon>
    </lineage>
</organism>
<dbReference type="SUPFAM" id="SSF159270">
    <property type="entry name" value="YmcC-like"/>
    <property type="match status" value="1"/>
</dbReference>
<dbReference type="Proteomes" id="UP001429601">
    <property type="component" value="Unassembled WGS sequence"/>
</dbReference>
<evidence type="ECO:0000259" key="2">
    <source>
        <dbReference type="Pfam" id="PF06251"/>
    </source>
</evidence>
<dbReference type="Pfam" id="PF06251">
    <property type="entry name" value="Caps_syn_GfcC_C"/>
    <property type="match status" value="1"/>
</dbReference>